<gene>
    <name evidence="6" type="ORF">PNEJI1_000169</name>
</gene>
<keyword evidence="5" id="KW-0325">Glycoprotein</keyword>
<keyword evidence="4" id="KW-0732">Signal</keyword>
<evidence type="ECO:0008006" key="8">
    <source>
        <dbReference type="Google" id="ProtNLM"/>
    </source>
</evidence>
<evidence type="ECO:0000313" key="7">
    <source>
        <dbReference type="Proteomes" id="UP000010422"/>
    </source>
</evidence>
<protein>
    <recommendedName>
        <fullName evidence="8">Receptor L-domain domain-containing protein</fullName>
    </recommendedName>
</protein>
<dbReference type="InterPro" id="IPR051648">
    <property type="entry name" value="CWI-Assembly_Regulator"/>
</dbReference>
<keyword evidence="3" id="KW-0964">Secreted</keyword>
<dbReference type="SUPFAM" id="SSF52058">
    <property type="entry name" value="L domain-like"/>
    <property type="match status" value="2"/>
</dbReference>
<dbReference type="InParanoid" id="L0PHM2"/>
<accession>L0PHM2</accession>
<organism evidence="7">
    <name type="scientific">Pneumocystis jirovecii</name>
    <name type="common">Human pneumocystis pneumonia agent</name>
    <dbReference type="NCBI Taxonomy" id="42068"/>
    <lineage>
        <taxon>Eukaryota</taxon>
        <taxon>Fungi</taxon>
        <taxon>Dikarya</taxon>
        <taxon>Ascomycota</taxon>
        <taxon>Taphrinomycotina</taxon>
        <taxon>Pneumocystomycetes</taxon>
        <taxon>Pneumocystaceae</taxon>
        <taxon>Pneumocystis</taxon>
    </lineage>
</organism>
<dbReference type="InterPro" id="IPR026906">
    <property type="entry name" value="LRR_5"/>
</dbReference>
<evidence type="ECO:0000256" key="3">
    <source>
        <dbReference type="ARBA" id="ARBA00022525"/>
    </source>
</evidence>
<dbReference type="Pfam" id="PF13306">
    <property type="entry name" value="LRR_5"/>
    <property type="match status" value="2"/>
</dbReference>
<comment type="subcellular location">
    <subcellularLocation>
        <location evidence="1">Secreted</location>
        <location evidence="1">Cell wall</location>
    </subcellularLocation>
</comment>
<name>L0PHM2_PNEJI</name>
<evidence type="ECO:0000256" key="1">
    <source>
        <dbReference type="ARBA" id="ARBA00004191"/>
    </source>
</evidence>
<dbReference type="Proteomes" id="UP000010422">
    <property type="component" value="Unassembled WGS sequence"/>
</dbReference>
<evidence type="ECO:0000256" key="5">
    <source>
        <dbReference type="ARBA" id="ARBA00023180"/>
    </source>
</evidence>
<dbReference type="VEuPathDB" id="FungiDB:PNEJI1_000169"/>
<evidence type="ECO:0000313" key="6">
    <source>
        <dbReference type="EMBL" id="CCJ31165.1"/>
    </source>
</evidence>
<dbReference type="AlphaFoldDB" id="L0PHM2"/>
<dbReference type="FunCoup" id="L0PHM2">
    <property type="interactions" value="10"/>
</dbReference>
<comment type="caution">
    <text evidence="6">The sequence shown here is derived from an EMBL/GenBank/DDBJ whole genome shotgun (WGS) entry which is preliminary data.</text>
</comment>
<reference evidence="6 7" key="1">
    <citation type="journal article" date="2012" name="MBio">
        <title>De novo assembly of the Pneumocystis jirovecii genome from a single bronchoalveolar lavage fluid specimen from a patient.</title>
        <authorList>
            <person name="Cisse O.H."/>
            <person name="Pagni M."/>
            <person name="Hauser P.M."/>
        </authorList>
    </citation>
    <scope>NUCLEOTIDE SEQUENCE [LARGE SCALE GENOMIC DNA]</scope>
    <source>
        <strain evidence="6 7">SE8</strain>
    </source>
</reference>
<proteinExistence type="predicted"/>
<dbReference type="EMBL" id="CAKM01000279">
    <property type="protein sequence ID" value="CCJ31165.1"/>
    <property type="molecule type" value="Genomic_DNA"/>
</dbReference>
<sequence length="417" mass="45943">MPSSDWWIVIYNFQNLPIFSENTIQRHKVKKRINCLGTLFEWFLIAYNYWMICARTCSEDIYVKTQKDLYSLSECTVLIGDIYINSSISFISLDGIEEIDGSLLVTGNSDIVTFYAPVLKIVSGKVEFNTLTALEKISFPHLTSVNTLTLFHCARLESLQLKTGITSISKLTVSDTLLRELEGFDMKVLSSLDINNNNYLIHFNMSNLVKVRGPLVFMQNGQIQNRSGFRLSFPSLETIGDLTVQSVSLIEMDNLRNITGDFIMTLTSVKEVNLAIYNNSNLDTLDFPSLVSIGGSFLLSDNLKLTAITGFPQVSSIGGSVSWTGPLSTISLPSINDIKGTLKIISTVALKCPDFSKSRAIIQGANPICRSVGSETGGASRKGGSSSRKSGSNKFIGDLNFFIVEVICILGISHLMI</sequence>
<dbReference type="Gene3D" id="3.80.20.20">
    <property type="entry name" value="Receptor L-domain"/>
    <property type="match status" value="2"/>
</dbReference>
<dbReference type="PANTHER" id="PTHR31018">
    <property type="entry name" value="SPORULATION-SPECIFIC PROTEIN-RELATED"/>
    <property type="match status" value="1"/>
</dbReference>
<dbReference type="InterPro" id="IPR036941">
    <property type="entry name" value="Rcpt_L-dom_sf"/>
</dbReference>
<dbReference type="PANTHER" id="PTHR31018:SF3">
    <property type="entry name" value="RECEPTOR PROTEIN-TYROSINE KINASE"/>
    <property type="match status" value="1"/>
</dbReference>
<evidence type="ECO:0000256" key="2">
    <source>
        <dbReference type="ARBA" id="ARBA00022512"/>
    </source>
</evidence>
<keyword evidence="2" id="KW-0134">Cell wall</keyword>
<dbReference type="STRING" id="1209962.L0PHM2"/>
<evidence type="ECO:0000256" key="4">
    <source>
        <dbReference type="ARBA" id="ARBA00022729"/>
    </source>
</evidence>